<dbReference type="AlphaFoldDB" id="A0A1L8WRP2"/>
<evidence type="ECO:0000256" key="1">
    <source>
        <dbReference type="SAM" id="Phobius"/>
    </source>
</evidence>
<feature type="transmembrane region" description="Helical" evidence="1">
    <location>
        <begin position="6"/>
        <end position="26"/>
    </location>
</feature>
<keyword evidence="1" id="KW-0472">Membrane</keyword>
<sequence length="38" mass="4106">MAEAGLIVGILSGICAIINFIIIHFFKKETANKISSLE</sequence>
<protein>
    <submittedName>
        <fullName evidence="2">Uncharacterized protein</fullName>
    </submittedName>
</protein>
<name>A0A1L8WRP2_9ENTE</name>
<comment type="caution">
    <text evidence="2">The sequence shown here is derived from an EMBL/GenBank/DDBJ whole genome shotgun (WGS) entry which is preliminary data.</text>
</comment>
<dbReference type="EMBL" id="JXLB01000002">
    <property type="protein sequence ID" value="OJG83697.1"/>
    <property type="molecule type" value="Genomic_DNA"/>
</dbReference>
<organism evidence="2 3">
    <name type="scientific">Enterococcus ratti</name>
    <dbReference type="NCBI Taxonomy" id="150033"/>
    <lineage>
        <taxon>Bacteria</taxon>
        <taxon>Bacillati</taxon>
        <taxon>Bacillota</taxon>
        <taxon>Bacilli</taxon>
        <taxon>Lactobacillales</taxon>
        <taxon>Enterococcaceae</taxon>
        <taxon>Enterococcus</taxon>
    </lineage>
</organism>
<gene>
    <name evidence="2" type="ORF">RV14_GL000931</name>
</gene>
<evidence type="ECO:0000313" key="2">
    <source>
        <dbReference type="EMBL" id="OJG83697.1"/>
    </source>
</evidence>
<dbReference type="Proteomes" id="UP000182152">
    <property type="component" value="Unassembled WGS sequence"/>
</dbReference>
<keyword evidence="3" id="KW-1185">Reference proteome</keyword>
<keyword evidence="1" id="KW-1133">Transmembrane helix</keyword>
<evidence type="ECO:0000313" key="3">
    <source>
        <dbReference type="Proteomes" id="UP000182152"/>
    </source>
</evidence>
<accession>A0A1L8WRP2</accession>
<keyword evidence="1" id="KW-0812">Transmembrane</keyword>
<reference evidence="2 3" key="1">
    <citation type="submission" date="2014-12" db="EMBL/GenBank/DDBJ databases">
        <title>Draft genome sequences of 29 type strains of Enterococci.</title>
        <authorList>
            <person name="Zhong Z."/>
            <person name="Sun Z."/>
            <person name="Liu W."/>
            <person name="Zhang W."/>
            <person name="Zhang H."/>
        </authorList>
    </citation>
    <scope>NUCLEOTIDE SEQUENCE [LARGE SCALE GENOMIC DNA]</scope>
    <source>
        <strain evidence="2 3">DSM 15687</strain>
    </source>
</reference>
<proteinExistence type="predicted"/>